<reference evidence="1" key="1">
    <citation type="submission" date="2020-05" db="EMBL/GenBank/DDBJ databases">
        <authorList>
            <person name="Chiriac C."/>
            <person name="Salcher M."/>
            <person name="Ghai R."/>
            <person name="Kavagutti S V."/>
        </authorList>
    </citation>
    <scope>NUCLEOTIDE SEQUENCE</scope>
</reference>
<organism evidence="1">
    <name type="scientific">freshwater metagenome</name>
    <dbReference type="NCBI Taxonomy" id="449393"/>
    <lineage>
        <taxon>unclassified sequences</taxon>
        <taxon>metagenomes</taxon>
        <taxon>ecological metagenomes</taxon>
    </lineage>
</organism>
<sequence length="126" mass="12838">MKRSAIPALTALVVALAVAAPAASASSPVASASGTCNVRNVGASLGPTYTTSLKASGTGCAAAKAVVKAYDACRKSSGGVRGRCRRTVRGLRCKEGRRLSIPTQFMTAVTCSGGSKSVRFTYTQYT</sequence>
<name>A0A6J7JFK6_9ZZZZ</name>
<gene>
    <name evidence="1" type="ORF">UFOPK3674_01876</name>
</gene>
<evidence type="ECO:0000313" key="1">
    <source>
        <dbReference type="EMBL" id="CAB4941709.1"/>
    </source>
</evidence>
<accession>A0A6J7JFK6</accession>
<dbReference type="EMBL" id="CAFBMX010000010">
    <property type="protein sequence ID" value="CAB4941709.1"/>
    <property type="molecule type" value="Genomic_DNA"/>
</dbReference>
<protein>
    <submittedName>
        <fullName evidence="1">Unannotated protein</fullName>
    </submittedName>
</protein>
<proteinExistence type="predicted"/>
<dbReference type="AlphaFoldDB" id="A0A6J7JFK6"/>